<dbReference type="Pfam" id="PF20674">
    <property type="entry name" value="SpaA_3"/>
    <property type="match status" value="1"/>
</dbReference>
<feature type="domain" description="DUF7927" evidence="5">
    <location>
        <begin position="655"/>
        <end position="775"/>
    </location>
</feature>
<dbReference type="Proteomes" id="UP000033725">
    <property type="component" value="Unassembled WGS sequence"/>
</dbReference>
<dbReference type="AlphaFoldDB" id="A0A0F0KN06"/>
<dbReference type="InterPro" id="IPR048834">
    <property type="entry name" value="SpaA_pre-album"/>
</dbReference>
<dbReference type="PATRIC" id="fig|82380.10.peg.2158"/>
<sequence>MTFTWMRTEATPRRRRARRGLALGAAAALVGGLLGVGASVVTAEPAQAAVPAFECTSSTYVVTATGAISRVDPTTGAATANGQFTVPAGDSVNALALDEGGGRYIWGYDRTAGQVVRFDSTTEATDVFPGPPSTAGVVAGAINPDTGIYYFATSGALWNLYAFDTSTNTLIGQVATISGLSANGDMAFDSLGNLYAVSNADATAAGVFARVPGPIPTTAGMATLTAEVITTTPPNLGQYHSVAVVSDGSIAIGSGSTITRVRPENGATLSQTDTGIAFVDLASCAYPNLVYAQKVLPNGRYLPTDQFRLDVTSPILPREYTGITEGTDPGRQGLPGETAGPVLGLDSASFTLTEAAAGTTDFANYETSWTCTNNTDGTVLSSGTGRVADVTLPTGSTAADVRCDFTNVALLPALTLVKRVVDVLDVNGNGYNDLGDQILWAFDLHNTGNTDLTDLTVTDDVLGAAGIGVTCDPDSLAPDERVTCEADARYTITQSDVDNGQVLNTATATGTPPTQPPVNTPPSTTTTPVGGYTVTKTSDPASGSIVAIGDEITYTITVAHVGTAAVPGANLLDDLSGVLDDAAFNDDATASGGTVDFDEASGELSWVGDLITGDTVTITYSVTVTGGGDGSLDNVVISDRCEDSCVTTHSVGGFVFSKAANPASGATVATGQTVTYTLTVTQTGAAPVAGANVTDDLSGVLDDATWNDTAIASSGTVERSGESLVWSGDLGTGQVVTITYSVTVKQGGDGALRNVVTTTSPFGVCDPSAACATQHFVPPVPGLATTGGTIAWTATGLGALALLIGAGMMRAAQRRRFIRLD</sequence>
<feature type="transmembrane region" description="Helical" evidence="2">
    <location>
        <begin position="790"/>
        <end position="809"/>
    </location>
</feature>
<evidence type="ECO:0000256" key="2">
    <source>
        <dbReference type="SAM" id="Phobius"/>
    </source>
</evidence>
<keyword evidence="2" id="KW-0812">Transmembrane</keyword>
<gene>
    <name evidence="6" type="ORF">RN51_02147</name>
</gene>
<accession>A0A0F0KN06</accession>
<keyword evidence="2" id="KW-0472">Membrane</keyword>
<evidence type="ECO:0000256" key="1">
    <source>
        <dbReference type="SAM" id="MobiDB-lite"/>
    </source>
</evidence>
<feature type="compositionally biased region" description="Low complexity" evidence="1">
    <location>
        <begin position="521"/>
        <end position="536"/>
    </location>
</feature>
<dbReference type="InterPro" id="IPR055354">
    <property type="entry name" value="DUF7507"/>
</dbReference>
<feature type="domain" description="DUF7507" evidence="4">
    <location>
        <begin position="412"/>
        <end position="519"/>
    </location>
</feature>
<proteinExistence type="predicted"/>
<dbReference type="Pfam" id="PF25549">
    <property type="entry name" value="DUF7927"/>
    <property type="match status" value="2"/>
</dbReference>
<dbReference type="PANTHER" id="PTHR34819:SF4">
    <property type="entry name" value="LARGE CYSTEINE-RICH PERIPLASMIC PROTEIN OMCB"/>
    <property type="match status" value="1"/>
</dbReference>
<dbReference type="Pfam" id="PF24346">
    <property type="entry name" value="DUF7507"/>
    <property type="match status" value="1"/>
</dbReference>
<evidence type="ECO:0000313" key="7">
    <source>
        <dbReference type="Proteomes" id="UP000033725"/>
    </source>
</evidence>
<reference evidence="6 7" key="1">
    <citation type="submission" date="2015-02" db="EMBL/GenBank/DDBJ databases">
        <title>Draft genome sequences of ten Microbacterium spp. with emphasis on heavy metal contaminated environments.</title>
        <authorList>
            <person name="Corretto E."/>
        </authorList>
    </citation>
    <scope>NUCLEOTIDE SEQUENCE [LARGE SCALE GENOMIC DNA]</scope>
    <source>
        <strain evidence="6 7">BEL163</strain>
    </source>
</reference>
<name>A0A0F0KN06_9MICO</name>
<dbReference type="PANTHER" id="PTHR34819">
    <property type="entry name" value="LARGE CYSTEINE-RICH PERIPLASMIC PROTEIN OMCB"/>
    <property type="match status" value="1"/>
</dbReference>
<feature type="domain" description="DUF7927" evidence="5">
    <location>
        <begin position="532"/>
        <end position="639"/>
    </location>
</feature>
<keyword evidence="2" id="KW-1133">Transmembrane helix</keyword>
<feature type="region of interest" description="Disordered" evidence="1">
    <location>
        <begin position="503"/>
        <end position="536"/>
    </location>
</feature>
<organism evidence="6 7">
    <name type="scientific">Microbacterium oxydans</name>
    <dbReference type="NCBI Taxonomy" id="82380"/>
    <lineage>
        <taxon>Bacteria</taxon>
        <taxon>Bacillati</taxon>
        <taxon>Actinomycetota</taxon>
        <taxon>Actinomycetes</taxon>
        <taxon>Micrococcales</taxon>
        <taxon>Microbacteriaceae</taxon>
        <taxon>Microbacterium</taxon>
    </lineage>
</organism>
<dbReference type="InterPro" id="IPR057687">
    <property type="entry name" value="DUF7927"/>
</dbReference>
<evidence type="ECO:0000259" key="4">
    <source>
        <dbReference type="Pfam" id="PF24346"/>
    </source>
</evidence>
<evidence type="ECO:0000259" key="3">
    <source>
        <dbReference type="Pfam" id="PF20674"/>
    </source>
</evidence>
<evidence type="ECO:0000259" key="5">
    <source>
        <dbReference type="Pfam" id="PF25549"/>
    </source>
</evidence>
<dbReference type="InterPro" id="IPR047589">
    <property type="entry name" value="DUF11_rpt"/>
</dbReference>
<evidence type="ECO:0000313" key="6">
    <source>
        <dbReference type="EMBL" id="KJL22267.1"/>
    </source>
</evidence>
<comment type="caution">
    <text evidence="6">The sequence shown here is derived from an EMBL/GenBank/DDBJ whole genome shotgun (WGS) entry which is preliminary data.</text>
</comment>
<dbReference type="NCBIfam" id="TIGR01451">
    <property type="entry name" value="B_ant_repeat"/>
    <property type="match status" value="2"/>
</dbReference>
<dbReference type="SUPFAM" id="SSF75011">
    <property type="entry name" value="3-carboxy-cis,cis-mucoante lactonizing enzyme"/>
    <property type="match status" value="1"/>
</dbReference>
<dbReference type="EMBL" id="JYIV01000026">
    <property type="protein sequence ID" value="KJL22267.1"/>
    <property type="molecule type" value="Genomic_DNA"/>
</dbReference>
<feature type="domain" description="SpaA-like prealbumin fold" evidence="3">
    <location>
        <begin position="293"/>
        <end position="408"/>
    </location>
</feature>
<dbReference type="InterPro" id="IPR051172">
    <property type="entry name" value="Chlamydia_OmcB"/>
</dbReference>
<evidence type="ECO:0008006" key="8">
    <source>
        <dbReference type="Google" id="ProtNLM"/>
    </source>
</evidence>
<dbReference type="Gene3D" id="2.60.40.740">
    <property type="match status" value="1"/>
</dbReference>
<dbReference type="OrthoDB" id="134475at2"/>
<protein>
    <recommendedName>
        <fullName evidence="8">DUF11 domain-containing protein</fullName>
    </recommendedName>
</protein>